<proteinExistence type="predicted"/>
<gene>
    <name evidence="2" type="ORF">BDZ83DRAFT_183646</name>
</gene>
<feature type="chain" id="PRO_5042102049" description="Secreted protein" evidence="1">
    <location>
        <begin position="25"/>
        <end position="97"/>
    </location>
</feature>
<evidence type="ECO:0000256" key="1">
    <source>
        <dbReference type="SAM" id="SignalP"/>
    </source>
</evidence>
<sequence>MAPLQSRQIHFFFFFFPLLLQGKFQPPAHWAFLPVPILQLSWCCWQAGAASDCCCVRRSWLLVVVARLVLASFVFHTDSCHPIIPRNPLHHRLVSSV</sequence>
<dbReference type="RefSeq" id="XP_060357997.1">
    <property type="nucleotide sequence ID" value="XM_060501538.1"/>
</dbReference>
<evidence type="ECO:0008006" key="4">
    <source>
        <dbReference type="Google" id="ProtNLM"/>
    </source>
</evidence>
<organism evidence="2 3">
    <name type="scientific">Glomerella acutata</name>
    <name type="common">Colletotrichum acutatum</name>
    <dbReference type="NCBI Taxonomy" id="27357"/>
    <lineage>
        <taxon>Eukaryota</taxon>
        <taxon>Fungi</taxon>
        <taxon>Dikarya</taxon>
        <taxon>Ascomycota</taxon>
        <taxon>Pezizomycotina</taxon>
        <taxon>Sordariomycetes</taxon>
        <taxon>Hypocreomycetidae</taxon>
        <taxon>Glomerellales</taxon>
        <taxon>Glomerellaceae</taxon>
        <taxon>Colletotrichum</taxon>
        <taxon>Colletotrichum acutatum species complex</taxon>
    </lineage>
</organism>
<dbReference type="EMBL" id="JAHMHS010000215">
    <property type="protein sequence ID" value="KAK1707149.1"/>
    <property type="molecule type" value="Genomic_DNA"/>
</dbReference>
<reference evidence="2" key="1">
    <citation type="submission" date="2021-12" db="EMBL/GenBank/DDBJ databases">
        <title>Comparative genomics, transcriptomics and evolutionary studies reveal genomic signatures of adaptation to plant cell wall in hemibiotrophic fungi.</title>
        <authorList>
            <consortium name="DOE Joint Genome Institute"/>
            <person name="Baroncelli R."/>
            <person name="Diaz J.F."/>
            <person name="Benocci T."/>
            <person name="Peng M."/>
            <person name="Battaglia E."/>
            <person name="Haridas S."/>
            <person name="Andreopoulos W."/>
            <person name="Labutti K."/>
            <person name="Pangilinan J."/>
            <person name="Floch G.L."/>
            <person name="Makela M.R."/>
            <person name="Henrissat B."/>
            <person name="Grigoriev I.V."/>
            <person name="Crouch J.A."/>
            <person name="De Vries R.P."/>
            <person name="Sukno S.A."/>
            <person name="Thon M.R."/>
        </authorList>
    </citation>
    <scope>NUCLEOTIDE SEQUENCE</scope>
    <source>
        <strain evidence="2">CBS 112980</strain>
    </source>
</reference>
<dbReference type="GeneID" id="85385437"/>
<dbReference type="AlphaFoldDB" id="A0AAD8X8J5"/>
<keyword evidence="3" id="KW-1185">Reference proteome</keyword>
<name>A0AAD8X8J5_GLOAC</name>
<dbReference type="Proteomes" id="UP001244207">
    <property type="component" value="Unassembled WGS sequence"/>
</dbReference>
<keyword evidence="1" id="KW-0732">Signal</keyword>
<evidence type="ECO:0000313" key="3">
    <source>
        <dbReference type="Proteomes" id="UP001244207"/>
    </source>
</evidence>
<feature type="signal peptide" evidence="1">
    <location>
        <begin position="1"/>
        <end position="24"/>
    </location>
</feature>
<evidence type="ECO:0000313" key="2">
    <source>
        <dbReference type="EMBL" id="KAK1707149.1"/>
    </source>
</evidence>
<protein>
    <recommendedName>
        <fullName evidence="4">Secreted protein</fullName>
    </recommendedName>
</protein>
<accession>A0AAD8X8J5</accession>
<comment type="caution">
    <text evidence="2">The sequence shown here is derived from an EMBL/GenBank/DDBJ whole genome shotgun (WGS) entry which is preliminary data.</text>
</comment>